<organism evidence="2 3">
    <name type="scientific">Prosthecobacter debontii</name>
    <dbReference type="NCBI Taxonomy" id="48467"/>
    <lineage>
        <taxon>Bacteria</taxon>
        <taxon>Pseudomonadati</taxon>
        <taxon>Verrucomicrobiota</taxon>
        <taxon>Verrucomicrobiia</taxon>
        <taxon>Verrucomicrobiales</taxon>
        <taxon>Verrucomicrobiaceae</taxon>
        <taxon>Prosthecobacter</taxon>
    </lineage>
</organism>
<dbReference type="EMBL" id="FUYE01000002">
    <property type="protein sequence ID" value="SKA82085.1"/>
    <property type="molecule type" value="Genomic_DNA"/>
</dbReference>
<keyword evidence="3" id="KW-1185">Reference proteome</keyword>
<feature type="transmembrane region" description="Helical" evidence="1">
    <location>
        <begin position="169"/>
        <end position="188"/>
    </location>
</feature>
<evidence type="ECO:0000313" key="3">
    <source>
        <dbReference type="Proteomes" id="UP000190774"/>
    </source>
</evidence>
<feature type="transmembrane region" description="Helical" evidence="1">
    <location>
        <begin position="137"/>
        <end position="157"/>
    </location>
</feature>
<gene>
    <name evidence="2" type="ORF">SAMN02745166_00859</name>
</gene>
<protein>
    <submittedName>
        <fullName evidence="2">Uncharacterized protein</fullName>
    </submittedName>
</protein>
<keyword evidence="1" id="KW-0812">Transmembrane</keyword>
<feature type="transmembrane region" description="Helical" evidence="1">
    <location>
        <begin position="107"/>
        <end position="125"/>
    </location>
</feature>
<reference evidence="3" key="1">
    <citation type="submission" date="2017-02" db="EMBL/GenBank/DDBJ databases">
        <authorList>
            <person name="Varghese N."/>
            <person name="Submissions S."/>
        </authorList>
    </citation>
    <scope>NUCLEOTIDE SEQUENCE [LARGE SCALE GENOMIC DNA]</scope>
    <source>
        <strain evidence="3">ATCC 700200</strain>
    </source>
</reference>
<proteinExistence type="predicted"/>
<evidence type="ECO:0000256" key="1">
    <source>
        <dbReference type="SAM" id="Phobius"/>
    </source>
</evidence>
<evidence type="ECO:0000313" key="2">
    <source>
        <dbReference type="EMBL" id="SKA82085.1"/>
    </source>
</evidence>
<keyword evidence="1" id="KW-0472">Membrane</keyword>
<dbReference type="Proteomes" id="UP000190774">
    <property type="component" value="Unassembled WGS sequence"/>
</dbReference>
<keyword evidence="1" id="KW-1133">Transmembrane helix</keyword>
<accession>A0A1T4WZ01</accession>
<dbReference type="OrthoDB" id="5948702at2"/>
<dbReference type="RefSeq" id="WP_078812055.1">
    <property type="nucleotide sequence ID" value="NZ_FUYE01000002.1"/>
</dbReference>
<dbReference type="STRING" id="48467.SAMN02745166_00859"/>
<dbReference type="AlphaFoldDB" id="A0A1T4WZ01"/>
<name>A0A1T4WZ01_9BACT</name>
<sequence>MKLFLAALLAAALSFTWGFVSWMLLGWHEKGMYDFKDEAAVTEVIKANATHGTGMYVLPFPRKAVSYADPAEQKNLDTAHQKARENGPYLYAILRPGRHDWNMHVNMGWSIGRSFLAALILGALLSQTVLSLPGRLTFCAAAGLFAGLVCILPQHIWFELPPREVIVGMADYFIEWLLAGIPLALLLGREPTDRDLA</sequence>